<reference evidence="3" key="1">
    <citation type="journal article" date="2013" name="Genome Biol.">
        <title>Reference genomes and transcriptomes of Nicotiana sylvestris and Nicotiana tomentosiformis.</title>
        <authorList>
            <person name="Sierro N."/>
            <person name="Battey J.N."/>
            <person name="Ouadi S."/>
            <person name="Bovet L."/>
            <person name="Goepfert S."/>
            <person name="Bakaher N."/>
            <person name="Peitsch M.C."/>
            <person name="Ivanov N.V."/>
        </authorList>
    </citation>
    <scope>NUCLEOTIDE SEQUENCE [LARGE SCALE GENOMIC DNA]</scope>
</reference>
<name>A0A1U7VFW0_NICSY</name>
<dbReference type="STRING" id="4096.A0A1U7VFW0"/>
<keyword evidence="3" id="KW-1185">Reference proteome</keyword>
<dbReference type="RefSeq" id="XP_009766967.1">
    <property type="nucleotide sequence ID" value="XM_009768665.1"/>
</dbReference>
<evidence type="ECO:0000313" key="4">
    <source>
        <dbReference type="RefSeq" id="XP_009766967.1"/>
    </source>
</evidence>
<dbReference type="GeneID" id="104218223"/>
<keyword evidence="2" id="KW-1133">Transmembrane helix</keyword>
<dbReference type="eggNOG" id="ENOG502RZ1H">
    <property type="taxonomic scope" value="Eukaryota"/>
</dbReference>
<keyword evidence="2" id="KW-0472">Membrane</keyword>
<dbReference type="Pfam" id="PF04483">
    <property type="entry name" value="DUF565"/>
    <property type="match status" value="1"/>
</dbReference>
<dbReference type="InterPro" id="IPR007572">
    <property type="entry name" value="Uncharacterised_Ycf20"/>
</dbReference>
<accession>A0A1U7VFW0</accession>
<evidence type="ECO:0000256" key="1">
    <source>
        <dbReference type="ARBA" id="ARBA00009846"/>
    </source>
</evidence>
<sequence>MFSLSLGDSAVQFNAISKIEDTQCNFFLKSISSGSNKVASIISSGVAATFIRYGIISPKIGALTRANEASIPRPLFRVRAVQDNGGGPWRLVDIIRVVPEISRNYFKSPSRRALFGGMSLLGGFYVAQTISLSFGALGVNDVIAAVVWVLITEYVMWFYYSRPKVTFPIALLNNFKMGFTYGLFIDAFKLAS</sequence>
<dbReference type="KEGG" id="nsy:104218223"/>
<proteinExistence type="inferred from homology"/>
<dbReference type="PANTHER" id="PTHR33787:SF5">
    <property type="entry name" value="YCF20-LIKE PROTEIN"/>
    <property type="match status" value="1"/>
</dbReference>
<protein>
    <submittedName>
        <fullName evidence="4">Uncharacterized protein LOC104218223 isoform X1</fullName>
    </submittedName>
</protein>
<keyword evidence="2" id="KW-0812">Transmembrane</keyword>
<dbReference type="AlphaFoldDB" id="A0A1U7VFW0"/>
<dbReference type="PANTHER" id="PTHR33787">
    <property type="match status" value="1"/>
</dbReference>
<feature type="transmembrane region" description="Helical" evidence="2">
    <location>
        <begin position="142"/>
        <end position="160"/>
    </location>
</feature>
<dbReference type="Proteomes" id="UP000189701">
    <property type="component" value="Unplaced"/>
</dbReference>
<evidence type="ECO:0000313" key="3">
    <source>
        <dbReference type="Proteomes" id="UP000189701"/>
    </source>
</evidence>
<evidence type="ECO:0000256" key="2">
    <source>
        <dbReference type="SAM" id="Phobius"/>
    </source>
</evidence>
<reference evidence="4" key="2">
    <citation type="submission" date="2025-08" db="UniProtKB">
        <authorList>
            <consortium name="RefSeq"/>
        </authorList>
    </citation>
    <scope>IDENTIFICATION</scope>
    <source>
        <tissue evidence="4">Leaf</tissue>
    </source>
</reference>
<comment type="similarity">
    <text evidence="1">Belongs to the ycf20 family.</text>
</comment>
<organism evidence="3 4">
    <name type="scientific">Nicotiana sylvestris</name>
    <name type="common">Wood tobacco</name>
    <name type="synonym">South American tobacco</name>
    <dbReference type="NCBI Taxonomy" id="4096"/>
    <lineage>
        <taxon>Eukaryota</taxon>
        <taxon>Viridiplantae</taxon>
        <taxon>Streptophyta</taxon>
        <taxon>Embryophyta</taxon>
        <taxon>Tracheophyta</taxon>
        <taxon>Spermatophyta</taxon>
        <taxon>Magnoliopsida</taxon>
        <taxon>eudicotyledons</taxon>
        <taxon>Gunneridae</taxon>
        <taxon>Pentapetalae</taxon>
        <taxon>asterids</taxon>
        <taxon>lamiids</taxon>
        <taxon>Solanales</taxon>
        <taxon>Solanaceae</taxon>
        <taxon>Nicotianoideae</taxon>
        <taxon>Nicotianeae</taxon>
        <taxon>Nicotiana</taxon>
    </lineage>
</organism>
<feature type="transmembrane region" description="Helical" evidence="2">
    <location>
        <begin position="113"/>
        <end position="136"/>
    </location>
</feature>
<gene>
    <name evidence="4" type="primary">LOC104218223</name>
</gene>